<dbReference type="PANTHER" id="PTHR21452">
    <property type="entry name" value="EXPORTIN-6"/>
    <property type="match status" value="1"/>
</dbReference>
<keyword evidence="7" id="KW-0539">Nucleus</keyword>
<dbReference type="SUPFAM" id="SSF48371">
    <property type="entry name" value="ARM repeat"/>
    <property type="match status" value="1"/>
</dbReference>
<evidence type="ECO:0000259" key="8">
    <source>
        <dbReference type="SMART" id="SM00913"/>
    </source>
</evidence>
<evidence type="ECO:0000256" key="6">
    <source>
        <dbReference type="ARBA" id="ARBA00022927"/>
    </source>
</evidence>
<dbReference type="Proteomes" id="UP000324800">
    <property type="component" value="Unassembled WGS sequence"/>
</dbReference>
<dbReference type="InterPro" id="IPR040016">
    <property type="entry name" value="XPO6"/>
</dbReference>
<dbReference type="GO" id="GO:0005737">
    <property type="term" value="C:cytoplasm"/>
    <property type="evidence" value="ECO:0007669"/>
    <property type="project" value="UniProtKB-SubCell"/>
</dbReference>
<evidence type="ECO:0000256" key="3">
    <source>
        <dbReference type="ARBA" id="ARBA00009466"/>
    </source>
</evidence>
<dbReference type="PANTHER" id="PTHR21452:SF4">
    <property type="entry name" value="EXPORTIN-6"/>
    <property type="match status" value="1"/>
</dbReference>
<comment type="similarity">
    <text evidence="3">Belongs to the exportin family.</text>
</comment>
<dbReference type="OrthoDB" id="10662514at2759"/>
<keyword evidence="5" id="KW-0963">Cytoplasm</keyword>
<evidence type="ECO:0000256" key="2">
    <source>
        <dbReference type="ARBA" id="ARBA00004496"/>
    </source>
</evidence>
<accession>A0A5J4V2V3</accession>
<keyword evidence="6" id="KW-0653">Protein transport</keyword>
<evidence type="ECO:0000256" key="5">
    <source>
        <dbReference type="ARBA" id="ARBA00022490"/>
    </source>
</evidence>
<dbReference type="GO" id="GO:0005634">
    <property type="term" value="C:nucleus"/>
    <property type="evidence" value="ECO:0007669"/>
    <property type="project" value="UniProtKB-SubCell"/>
</dbReference>
<dbReference type="InterPro" id="IPR016024">
    <property type="entry name" value="ARM-type_fold"/>
</dbReference>
<evidence type="ECO:0000256" key="1">
    <source>
        <dbReference type="ARBA" id="ARBA00004123"/>
    </source>
</evidence>
<keyword evidence="4" id="KW-0813">Transport</keyword>
<organism evidence="9 10">
    <name type="scientific">Streblomastix strix</name>
    <dbReference type="NCBI Taxonomy" id="222440"/>
    <lineage>
        <taxon>Eukaryota</taxon>
        <taxon>Metamonada</taxon>
        <taxon>Preaxostyla</taxon>
        <taxon>Oxymonadida</taxon>
        <taxon>Streblomastigidae</taxon>
        <taxon>Streblomastix</taxon>
    </lineage>
</organism>
<protein>
    <recommendedName>
        <fullName evidence="8">Importin N-terminal domain-containing protein</fullName>
    </recommendedName>
</protein>
<feature type="domain" description="Importin N-terminal" evidence="8">
    <location>
        <begin position="22"/>
        <end position="90"/>
    </location>
</feature>
<sequence length="437" mass="49676">MAATLHAIFTQFNQGGENQKELEQQLIAFKKSDCWDICAEVLSDVDISNALPTKLFCASCCSSFVENYWISLNLDRKNTIRSFLWNFVRNRVSGQNSVAAPLFSMIVKVLVEIVERDWPDIDSSLFTNLFELISISCPSFTNPSESVQQISIQSITQNPDAIFVSLAIFSCLLQDLGDVRLQGKMTSDRRQRMLQFLIEGEARLQFDKMIEFVKIVLDGYVQTMRSTVTLQHPFVPSFVTFFPRNESQIVGMAPQQSIHLRLLRICTDILDASTKIISPITTTNNQLILLAITSAIPLIALVSEEDVYEWNKTLEEVNEQNMNESEGGEMNNNNEQDNRQLISDVDGVCCGVFELLCSIVSRSCITEYWGLFIQPFVSFITQHAHRLQSSYMNRSLHIIQEFFENQLFIQVEHAESVVYIANEVLPRITELASRFAG</sequence>
<proteinExistence type="inferred from homology"/>
<dbReference type="InterPro" id="IPR011989">
    <property type="entry name" value="ARM-like"/>
</dbReference>
<name>A0A5J4V2V3_9EUKA</name>
<dbReference type="InterPro" id="IPR001494">
    <property type="entry name" value="Importin-beta_N"/>
</dbReference>
<evidence type="ECO:0000313" key="9">
    <source>
        <dbReference type="EMBL" id="KAA6376834.1"/>
    </source>
</evidence>
<evidence type="ECO:0000313" key="10">
    <source>
        <dbReference type="Proteomes" id="UP000324800"/>
    </source>
</evidence>
<dbReference type="GO" id="GO:0006611">
    <property type="term" value="P:protein export from nucleus"/>
    <property type="evidence" value="ECO:0007669"/>
    <property type="project" value="InterPro"/>
</dbReference>
<comment type="caution">
    <text evidence="9">The sequence shown here is derived from an EMBL/GenBank/DDBJ whole genome shotgun (WGS) entry which is preliminary data.</text>
</comment>
<evidence type="ECO:0000256" key="4">
    <source>
        <dbReference type="ARBA" id="ARBA00022448"/>
    </source>
</evidence>
<gene>
    <name evidence="9" type="ORF">EZS28_027639</name>
</gene>
<dbReference type="SMART" id="SM00913">
    <property type="entry name" value="IBN_N"/>
    <property type="match status" value="1"/>
</dbReference>
<dbReference type="AlphaFoldDB" id="A0A5J4V2V3"/>
<reference evidence="9 10" key="1">
    <citation type="submission" date="2019-03" db="EMBL/GenBank/DDBJ databases">
        <title>Single cell metagenomics reveals metabolic interactions within the superorganism composed of flagellate Streblomastix strix and complex community of Bacteroidetes bacteria on its surface.</title>
        <authorList>
            <person name="Treitli S.C."/>
            <person name="Kolisko M."/>
            <person name="Husnik F."/>
            <person name="Keeling P."/>
            <person name="Hampl V."/>
        </authorList>
    </citation>
    <scope>NUCLEOTIDE SEQUENCE [LARGE SCALE GENOMIC DNA]</scope>
    <source>
        <strain evidence="9">ST1C</strain>
    </source>
</reference>
<evidence type="ECO:0000256" key="7">
    <source>
        <dbReference type="ARBA" id="ARBA00023242"/>
    </source>
</evidence>
<feature type="non-terminal residue" evidence="9">
    <location>
        <position position="437"/>
    </location>
</feature>
<dbReference type="GO" id="GO:0031267">
    <property type="term" value="F:small GTPase binding"/>
    <property type="evidence" value="ECO:0007669"/>
    <property type="project" value="InterPro"/>
</dbReference>
<comment type="subcellular location">
    <subcellularLocation>
        <location evidence="2">Cytoplasm</location>
    </subcellularLocation>
    <subcellularLocation>
        <location evidence="1">Nucleus</location>
    </subcellularLocation>
</comment>
<dbReference type="EMBL" id="SNRW01010247">
    <property type="protein sequence ID" value="KAA6376834.1"/>
    <property type="molecule type" value="Genomic_DNA"/>
</dbReference>
<dbReference type="Gene3D" id="1.25.10.10">
    <property type="entry name" value="Leucine-rich Repeat Variant"/>
    <property type="match status" value="1"/>
</dbReference>
<dbReference type="GO" id="GO:0005049">
    <property type="term" value="F:nuclear export signal receptor activity"/>
    <property type="evidence" value="ECO:0007669"/>
    <property type="project" value="InterPro"/>
</dbReference>